<accession>A0A5E7KJ32</accession>
<dbReference type="InterPro" id="IPR036286">
    <property type="entry name" value="LexA/Signal_pep-like_sf"/>
</dbReference>
<dbReference type="Gene3D" id="2.10.109.10">
    <property type="entry name" value="Umud Fragment, subunit A"/>
    <property type="match status" value="1"/>
</dbReference>
<proteinExistence type="predicted"/>
<dbReference type="SMART" id="SM00530">
    <property type="entry name" value="HTH_XRE"/>
    <property type="match status" value="1"/>
</dbReference>
<dbReference type="PROSITE" id="PS50943">
    <property type="entry name" value="HTH_CROC1"/>
    <property type="match status" value="1"/>
</dbReference>
<dbReference type="Pfam" id="PF01381">
    <property type="entry name" value="HTH_3"/>
    <property type="match status" value="1"/>
</dbReference>
<keyword evidence="1" id="KW-0805">Transcription regulation</keyword>
<dbReference type="CDD" id="cd00093">
    <property type="entry name" value="HTH_XRE"/>
    <property type="match status" value="1"/>
</dbReference>
<dbReference type="GO" id="GO:0003677">
    <property type="term" value="F:DNA binding"/>
    <property type="evidence" value="ECO:0007669"/>
    <property type="project" value="UniProtKB-KW"/>
</dbReference>
<dbReference type="AlphaFoldDB" id="A0A5E7KJ32"/>
<dbReference type="InterPro" id="IPR039418">
    <property type="entry name" value="LexA-like"/>
</dbReference>
<evidence type="ECO:0000259" key="4">
    <source>
        <dbReference type="PROSITE" id="PS50943"/>
    </source>
</evidence>
<keyword evidence="3" id="KW-0804">Transcription</keyword>
<dbReference type="InterPro" id="IPR010982">
    <property type="entry name" value="Lambda_DNA-bd_dom_sf"/>
</dbReference>
<dbReference type="InterPro" id="IPR001387">
    <property type="entry name" value="Cro/C1-type_HTH"/>
</dbReference>
<protein>
    <recommendedName>
        <fullName evidence="4">HTH cro/C1-type domain-containing protein</fullName>
    </recommendedName>
</protein>
<reference evidence="5 6" key="1">
    <citation type="submission" date="2019-09" db="EMBL/GenBank/DDBJ databases">
        <authorList>
            <person name="Chandra G."/>
            <person name="Truman W A."/>
        </authorList>
    </citation>
    <scope>NUCLEOTIDE SEQUENCE [LARGE SCALE GENOMIC DNA]</scope>
    <source>
        <strain evidence="5">PS862</strain>
    </source>
</reference>
<dbReference type="Pfam" id="PF00717">
    <property type="entry name" value="Peptidase_S24"/>
    <property type="match status" value="1"/>
</dbReference>
<sequence length="311" mass="34512">MYELTVHIMSELKVHARACDAEPMVQIEEIRAAFVARLKKALSAHGIDQWGAGARLAEIAKVTPKASSKWLNGEALPGPAKMSAIADALGVKIEWLQHGAGGEPKISKLAEVESGDSESHSQSAADIVRNMLSKQGKGLSDDARRRLLAVAEADDGGGVIELDYYRPGAMGDEVWIAHYDIRAAMGGGQIPHDYPEMLQDVRVSPQHLREMGVEFKEHFHLKMVTGWGQSMAPTIKHRDPLLVDVSIRDFAGDGIYMFSWDGHLYIKRLQWMGDDRVKMISDNTRHPPETIRAEEVHIQARVLLVWNSQLV</sequence>
<dbReference type="EMBL" id="CABVII010000011">
    <property type="protein sequence ID" value="VVP00801.1"/>
    <property type="molecule type" value="Genomic_DNA"/>
</dbReference>
<dbReference type="Gene3D" id="1.10.260.40">
    <property type="entry name" value="lambda repressor-like DNA-binding domains"/>
    <property type="match status" value="1"/>
</dbReference>
<keyword evidence="2" id="KW-0238">DNA-binding</keyword>
<dbReference type="SUPFAM" id="SSF51306">
    <property type="entry name" value="LexA/Signal peptidase"/>
    <property type="match status" value="1"/>
</dbReference>
<gene>
    <name evidence="5" type="ORF">PS862_02835</name>
</gene>
<dbReference type="CDD" id="cd06529">
    <property type="entry name" value="S24_LexA-like"/>
    <property type="match status" value="1"/>
</dbReference>
<evidence type="ECO:0000256" key="2">
    <source>
        <dbReference type="ARBA" id="ARBA00023125"/>
    </source>
</evidence>
<evidence type="ECO:0000256" key="1">
    <source>
        <dbReference type="ARBA" id="ARBA00023015"/>
    </source>
</evidence>
<feature type="domain" description="HTH cro/C1-type" evidence="4">
    <location>
        <begin position="56"/>
        <end position="96"/>
    </location>
</feature>
<evidence type="ECO:0000256" key="3">
    <source>
        <dbReference type="ARBA" id="ARBA00023163"/>
    </source>
</evidence>
<dbReference type="InterPro" id="IPR015927">
    <property type="entry name" value="Peptidase_S24_S26A/B/C"/>
</dbReference>
<evidence type="ECO:0000313" key="6">
    <source>
        <dbReference type="Proteomes" id="UP000385207"/>
    </source>
</evidence>
<dbReference type="Proteomes" id="UP000385207">
    <property type="component" value="Unassembled WGS sequence"/>
</dbReference>
<dbReference type="SUPFAM" id="SSF47413">
    <property type="entry name" value="lambda repressor-like DNA-binding domains"/>
    <property type="match status" value="1"/>
</dbReference>
<dbReference type="PANTHER" id="PTHR40661">
    <property type="match status" value="1"/>
</dbReference>
<name>A0A5E7KJ32_PSEFL</name>
<dbReference type="PANTHER" id="PTHR40661:SF3">
    <property type="entry name" value="FELS-1 PROPHAGE TRANSCRIPTIONAL REGULATOR"/>
    <property type="match status" value="1"/>
</dbReference>
<evidence type="ECO:0000313" key="5">
    <source>
        <dbReference type="EMBL" id="VVP00801.1"/>
    </source>
</evidence>
<organism evidence="5 6">
    <name type="scientific">Pseudomonas fluorescens</name>
    <dbReference type="NCBI Taxonomy" id="294"/>
    <lineage>
        <taxon>Bacteria</taxon>
        <taxon>Pseudomonadati</taxon>
        <taxon>Pseudomonadota</taxon>
        <taxon>Gammaproteobacteria</taxon>
        <taxon>Pseudomonadales</taxon>
        <taxon>Pseudomonadaceae</taxon>
        <taxon>Pseudomonas</taxon>
    </lineage>
</organism>